<proteinExistence type="predicted"/>
<dbReference type="PANTHER" id="PTHR36223">
    <property type="entry name" value="BETA-LACTAMASE-TYPE TRANSPEPTIDASE FOLD DOMAIN CONTAINING PROTEIN"/>
    <property type="match status" value="1"/>
</dbReference>
<evidence type="ECO:0000259" key="2">
    <source>
        <dbReference type="Pfam" id="PF25534"/>
    </source>
</evidence>
<evidence type="ECO:0000313" key="4">
    <source>
        <dbReference type="Proteomes" id="UP000886523"/>
    </source>
</evidence>
<protein>
    <recommendedName>
        <fullName evidence="2">DUF7918 domain-containing protein</fullName>
    </recommendedName>
</protein>
<dbReference type="Proteomes" id="UP000886523">
    <property type="component" value="Unassembled WGS sequence"/>
</dbReference>
<reference evidence="3" key="1">
    <citation type="journal article" date="2020" name="Nat. Commun.">
        <title>Large-scale genome sequencing of mycorrhizal fungi provides insights into the early evolution of symbiotic traits.</title>
        <authorList>
            <person name="Miyauchi S."/>
            <person name="Kiss E."/>
            <person name="Kuo A."/>
            <person name="Drula E."/>
            <person name="Kohler A."/>
            <person name="Sanchez-Garcia M."/>
            <person name="Morin E."/>
            <person name="Andreopoulos B."/>
            <person name="Barry K.W."/>
            <person name="Bonito G."/>
            <person name="Buee M."/>
            <person name="Carver A."/>
            <person name="Chen C."/>
            <person name="Cichocki N."/>
            <person name="Clum A."/>
            <person name="Culley D."/>
            <person name="Crous P.W."/>
            <person name="Fauchery L."/>
            <person name="Girlanda M."/>
            <person name="Hayes R.D."/>
            <person name="Keri Z."/>
            <person name="LaButti K."/>
            <person name="Lipzen A."/>
            <person name="Lombard V."/>
            <person name="Magnuson J."/>
            <person name="Maillard F."/>
            <person name="Murat C."/>
            <person name="Nolan M."/>
            <person name="Ohm R.A."/>
            <person name="Pangilinan J."/>
            <person name="Pereira M.F."/>
            <person name="Perotto S."/>
            <person name="Peter M."/>
            <person name="Pfister S."/>
            <person name="Riley R."/>
            <person name="Sitrit Y."/>
            <person name="Stielow J.B."/>
            <person name="Szollosi G."/>
            <person name="Zifcakova L."/>
            <person name="Stursova M."/>
            <person name="Spatafora J.W."/>
            <person name="Tedersoo L."/>
            <person name="Vaario L.M."/>
            <person name="Yamada A."/>
            <person name="Yan M."/>
            <person name="Wang P."/>
            <person name="Xu J."/>
            <person name="Bruns T."/>
            <person name="Baldrian P."/>
            <person name="Vilgalys R."/>
            <person name="Dunand C."/>
            <person name="Henrissat B."/>
            <person name="Grigoriev I.V."/>
            <person name="Hibbett D."/>
            <person name="Nagy L.G."/>
            <person name="Martin F.M."/>
        </authorList>
    </citation>
    <scope>NUCLEOTIDE SEQUENCE</scope>
    <source>
        <strain evidence="3">UP504</strain>
    </source>
</reference>
<dbReference type="PANTHER" id="PTHR36223:SF1">
    <property type="entry name" value="TRANSCRIPTION ELONGATION FACTOR EAF N-TERMINAL DOMAIN-CONTAINING PROTEIN"/>
    <property type="match status" value="1"/>
</dbReference>
<evidence type="ECO:0000313" key="3">
    <source>
        <dbReference type="EMBL" id="KAF9507504.1"/>
    </source>
</evidence>
<dbReference type="Pfam" id="PF25534">
    <property type="entry name" value="DUF7918"/>
    <property type="match status" value="1"/>
</dbReference>
<comment type="caution">
    <text evidence="3">The sequence shown here is derived from an EMBL/GenBank/DDBJ whole genome shotgun (WGS) entry which is preliminary data.</text>
</comment>
<feature type="non-terminal residue" evidence="3">
    <location>
        <position position="1"/>
    </location>
</feature>
<organism evidence="3 4">
    <name type="scientific">Hydnum rufescens UP504</name>
    <dbReference type="NCBI Taxonomy" id="1448309"/>
    <lineage>
        <taxon>Eukaryota</taxon>
        <taxon>Fungi</taxon>
        <taxon>Dikarya</taxon>
        <taxon>Basidiomycota</taxon>
        <taxon>Agaricomycotina</taxon>
        <taxon>Agaricomycetes</taxon>
        <taxon>Cantharellales</taxon>
        <taxon>Hydnaceae</taxon>
        <taxon>Hydnum</taxon>
    </lineage>
</organism>
<dbReference type="EMBL" id="MU129079">
    <property type="protein sequence ID" value="KAF9507504.1"/>
    <property type="molecule type" value="Genomic_DNA"/>
</dbReference>
<dbReference type="InterPro" id="IPR057678">
    <property type="entry name" value="DUF7918"/>
</dbReference>
<keyword evidence="4" id="KW-1185">Reference proteome</keyword>
<evidence type="ECO:0000256" key="1">
    <source>
        <dbReference type="SAM" id="MobiDB-lite"/>
    </source>
</evidence>
<sequence length="319" mass="34889">SSPGFPVKGRPFQCTTKIWTGNTATCWIPSVAGTQFSVHWRCVNPQDASSGHVFIDGNDVASAIIRPGAYNPVLRSGAKTKDGLRPFTFAKLNLTDNERLANPRDPTLMDIGSIELRLTYVRLGPPVKFEGYETKNRGLVHERAKKMGAHYTAYGKATELPKSRAVSTAPLDPGNPGPHVRFIFRYRSLEVLQAQGIVPLPQKKRPAEEEEEAATQGTLVSSDPDDGGEPGGSNVHDREGVPNLPRKKRPRRLSSGSPENDENMVVSTAASDDGMTAARKMPLFMEDDEDNEGQSIPALNSCQQKRGSWAESRCRFEGC</sequence>
<gene>
    <name evidence="3" type="ORF">BS47DRAFT_1421412</name>
</gene>
<feature type="domain" description="DUF7918" evidence="2">
    <location>
        <begin position="20"/>
        <end position="199"/>
    </location>
</feature>
<dbReference type="AlphaFoldDB" id="A0A9P6DQL1"/>
<name>A0A9P6DQL1_9AGAM</name>
<accession>A0A9P6DQL1</accession>
<dbReference type="OrthoDB" id="3364132at2759"/>
<feature type="region of interest" description="Disordered" evidence="1">
    <location>
        <begin position="200"/>
        <end position="280"/>
    </location>
</feature>